<dbReference type="Pfam" id="PF13727">
    <property type="entry name" value="CoA_binding_3"/>
    <property type="match status" value="1"/>
</dbReference>
<dbReference type="CDD" id="cd05237">
    <property type="entry name" value="UDP_invert_4-6DH_SDR_e"/>
    <property type="match status" value="1"/>
</dbReference>
<comment type="similarity">
    <text evidence="1">Belongs to the polysaccharide synthase family.</text>
</comment>
<keyword evidence="2" id="KW-0812">Transmembrane</keyword>
<evidence type="ECO:0000256" key="2">
    <source>
        <dbReference type="SAM" id="Phobius"/>
    </source>
</evidence>
<dbReference type="PANTHER" id="PTHR43318">
    <property type="entry name" value="UDP-N-ACETYLGLUCOSAMINE 4,6-DEHYDRATASE"/>
    <property type="match status" value="1"/>
</dbReference>
<dbReference type="Proteomes" id="UP000002368">
    <property type="component" value="Chromosome"/>
</dbReference>
<dbReference type="Pfam" id="PF02719">
    <property type="entry name" value="Polysacc_synt_2"/>
    <property type="match status" value="1"/>
</dbReference>
<reference evidence="4 5" key="1">
    <citation type="journal article" date="2011" name="Stand. Genomic Sci.">
        <title>Complete genome sequence of the thermophilic, hydrogen-oxidizing Bacillus tusciae type strain (T2) and reclassification in the new genus, Kyrpidia gen. nov. as Kyrpidia tusciae comb. nov. and emendation of the family Alicyclobacillaceae da Costa and Rainey, 2010.</title>
        <authorList>
            <person name="Klenk H.P."/>
            <person name="Lapidus A."/>
            <person name="Chertkov O."/>
            <person name="Copeland A."/>
            <person name="Del Rio T.G."/>
            <person name="Nolan M."/>
            <person name="Lucas S."/>
            <person name="Chen F."/>
            <person name="Tice H."/>
            <person name="Cheng J.F."/>
            <person name="Han C."/>
            <person name="Bruce D."/>
            <person name="Goodwin L."/>
            <person name="Pitluck S."/>
            <person name="Pati A."/>
            <person name="Ivanova N."/>
            <person name="Mavromatis K."/>
            <person name="Daum C."/>
            <person name="Chen A."/>
            <person name="Palaniappan K."/>
            <person name="Chang Y.J."/>
            <person name="Land M."/>
            <person name="Hauser L."/>
            <person name="Jeffries C.D."/>
            <person name="Detter J.C."/>
            <person name="Rohde M."/>
            <person name="Abt B."/>
            <person name="Pukall R."/>
            <person name="Goker M."/>
            <person name="Bristow J."/>
            <person name="Markowitz V."/>
            <person name="Hugenholtz P."/>
            <person name="Eisen J.A."/>
        </authorList>
    </citation>
    <scope>NUCLEOTIDE SEQUENCE [LARGE SCALE GENOMIC DNA]</scope>
    <source>
        <strain evidence="4 5">DSM 2912</strain>
    </source>
</reference>
<protein>
    <submittedName>
        <fullName evidence="4">Polysaccharide biosynthesis protein CapD</fullName>
    </submittedName>
</protein>
<gene>
    <name evidence="4" type="ordered locus">Btus_0880</name>
</gene>
<keyword evidence="2" id="KW-1133">Transmembrane helix</keyword>
<dbReference type="InterPro" id="IPR003869">
    <property type="entry name" value="Polysac_CapD-like"/>
</dbReference>
<dbReference type="InterPro" id="IPR036291">
    <property type="entry name" value="NAD(P)-bd_dom_sf"/>
</dbReference>
<dbReference type="eggNOG" id="COG1086">
    <property type="taxonomic scope" value="Bacteria"/>
</dbReference>
<dbReference type="KEGG" id="bts:Btus_0880"/>
<organism evidence="4 5">
    <name type="scientific">Kyrpidia tusciae (strain DSM 2912 / NBRC 15312 / T2)</name>
    <name type="common">Bacillus tusciae</name>
    <dbReference type="NCBI Taxonomy" id="562970"/>
    <lineage>
        <taxon>Bacteria</taxon>
        <taxon>Bacillati</taxon>
        <taxon>Bacillota</taxon>
        <taxon>Bacilli</taxon>
        <taxon>Bacillales</taxon>
        <taxon>Alicyclobacillaceae</taxon>
        <taxon>Kyrpidia</taxon>
    </lineage>
</organism>
<evidence type="ECO:0000313" key="4">
    <source>
        <dbReference type="EMBL" id="ADG05624.1"/>
    </source>
</evidence>
<dbReference type="InterPro" id="IPR051203">
    <property type="entry name" value="Polysaccharide_Synthase-Rel"/>
</dbReference>
<evidence type="ECO:0000256" key="1">
    <source>
        <dbReference type="ARBA" id="ARBA00007430"/>
    </source>
</evidence>
<evidence type="ECO:0000259" key="3">
    <source>
        <dbReference type="Pfam" id="PF02719"/>
    </source>
</evidence>
<name>D5WVZ2_KYRT2</name>
<dbReference type="RefSeq" id="WP_013074916.1">
    <property type="nucleotide sequence ID" value="NC_014098.1"/>
</dbReference>
<dbReference type="Gene3D" id="3.40.50.720">
    <property type="entry name" value="NAD(P)-binding Rossmann-like Domain"/>
    <property type="match status" value="2"/>
</dbReference>
<keyword evidence="2" id="KW-0472">Membrane</keyword>
<sequence>MTRWVRQFAWMAYDGFVIAFTVLLAYGLRFDFVWDNPYLKYSPLAILLCLGVFWGTYSFAHLYKKMWRYASIHELLTLAVATTLSLPVLYIFSHVVHTMAGSVVIPRSIFLIAYPFVLMGVGGGRLLRRIIPDVVRDASSNEAERVLIVGAGQAGAMVAKELRAHPDGKRIPIAFADDDPQKLGMEVLGLRVLGNRHSIPDLVREYRIDEIIIAIPSAPRREIQDIISVCRHCEAKLRILPDLKDILSGNSVIRMIRDVNLEDLLRREPVDLDLESIARSLAGKRVLVTGAGGSIGSELCRQLSGFKPERLILLGHGEHSIFTIYRELITSFPDVAVEPCIADVQDRQRIIQVMQNYQPHVVFHAAAHKHVPLLESNPSEAVKNNILGTINVADAAHLCGVERFVMISTDKAVNPTNVLGATKRAAEMYVQAMNDQSDTVFTSVRFGNVLGSRGSVVEIFQEQIQRGGPVTVTHPQMTRYFMTLNEAAQLVIQAGVAAQGGEVFLLDMGKPVRIVELAEDLIRLSGYEPGTDIPITFIGIRPGEKLHEEMLTAEEGAHVTKYDRIYVGECGTDVSLTKILNDIEGLKQILEDGEDLETQSVKIKLALQRLVPNYQIYFGEQEARAVETIPQVR</sequence>
<evidence type="ECO:0000313" key="5">
    <source>
        <dbReference type="Proteomes" id="UP000002368"/>
    </source>
</evidence>
<feature type="transmembrane region" description="Helical" evidence="2">
    <location>
        <begin position="75"/>
        <end position="96"/>
    </location>
</feature>
<feature type="transmembrane region" description="Helical" evidence="2">
    <location>
        <begin position="41"/>
        <end position="63"/>
    </location>
</feature>
<feature type="domain" description="Polysaccharide biosynthesis protein CapD-like" evidence="3">
    <location>
        <begin position="286"/>
        <end position="567"/>
    </location>
</feature>
<dbReference type="AlphaFoldDB" id="D5WVZ2"/>
<keyword evidence="5" id="KW-1185">Reference proteome</keyword>
<dbReference type="EMBL" id="CP002017">
    <property type="protein sequence ID" value="ADG05624.1"/>
    <property type="molecule type" value="Genomic_DNA"/>
</dbReference>
<accession>D5WVZ2</accession>
<dbReference type="SUPFAM" id="SSF51735">
    <property type="entry name" value="NAD(P)-binding Rossmann-fold domains"/>
    <property type="match status" value="2"/>
</dbReference>
<dbReference type="PANTHER" id="PTHR43318:SF1">
    <property type="entry name" value="POLYSACCHARIDE BIOSYNTHESIS PROTEIN EPSC-RELATED"/>
    <property type="match status" value="1"/>
</dbReference>
<dbReference type="STRING" id="562970.Btus_0880"/>
<feature type="transmembrane region" description="Helical" evidence="2">
    <location>
        <begin position="12"/>
        <end position="29"/>
    </location>
</feature>
<proteinExistence type="inferred from homology"/>
<dbReference type="HOGENOM" id="CLU_013560_5_2_9"/>